<evidence type="ECO:0000259" key="5">
    <source>
        <dbReference type="PROSITE" id="PS50977"/>
    </source>
</evidence>
<dbReference type="InterPro" id="IPR009057">
    <property type="entry name" value="Homeodomain-like_sf"/>
</dbReference>
<dbReference type="PROSITE" id="PS50977">
    <property type="entry name" value="HTH_TETR_2"/>
    <property type="match status" value="1"/>
</dbReference>
<evidence type="ECO:0000256" key="2">
    <source>
        <dbReference type="ARBA" id="ARBA00023125"/>
    </source>
</evidence>
<dbReference type="SUPFAM" id="SSF46689">
    <property type="entry name" value="Homeodomain-like"/>
    <property type="match status" value="1"/>
</dbReference>
<evidence type="ECO:0000256" key="4">
    <source>
        <dbReference type="PROSITE-ProRule" id="PRU00335"/>
    </source>
</evidence>
<evidence type="ECO:0000256" key="3">
    <source>
        <dbReference type="ARBA" id="ARBA00023163"/>
    </source>
</evidence>
<keyword evidence="3" id="KW-0804">Transcription</keyword>
<dbReference type="InterPro" id="IPR001647">
    <property type="entry name" value="HTH_TetR"/>
</dbReference>
<dbReference type="EMBL" id="CP023701">
    <property type="protein sequence ID" value="QEU77178.1"/>
    <property type="molecule type" value="Genomic_DNA"/>
</dbReference>
<evidence type="ECO:0000313" key="7">
    <source>
        <dbReference type="EMBL" id="QEU77178.1"/>
    </source>
</evidence>
<feature type="DNA-binding region" description="H-T-H motif" evidence="4">
    <location>
        <begin position="26"/>
        <end position="45"/>
    </location>
</feature>
<reference evidence="7 8" key="2">
    <citation type="submission" date="2017-09" db="EMBL/GenBank/DDBJ databases">
        <authorList>
            <person name="Lee N."/>
            <person name="Cho B.-K."/>
        </authorList>
    </citation>
    <scope>NUCLEOTIDE SEQUENCE [LARGE SCALE GENOMIC DNA]</scope>
    <source>
        <strain evidence="7 8">ATCC 27467</strain>
    </source>
</reference>
<gene>
    <name evidence="7" type="ORF">CP968_01680</name>
    <name evidence="6" type="ORF">GCM10010371_00190</name>
</gene>
<protein>
    <submittedName>
        <fullName evidence="6">TetR family transcriptional regulator</fullName>
    </submittedName>
    <submittedName>
        <fullName evidence="7">TetR/AcrR family transcriptional regulator</fullName>
    </submittedName>
</protein>
<dbReference type="KEGG" id="ssub:CP968_01680"/>
<feature type="domain" description="HTH tetR-type" evidence="5">
    <location>
        <begin position="3"/>
        <end position="63"/>
    </location>
</feature>
<accession>A0A5P2UDY1</accession>
<name>A0A5P2UDY1_9ACTN</name>
<reference evidence="6" key="3">
    <citation type="submission" date="2020-09" db="EMBL/GenBank/DDBJ databases">
        <authorList>
            <person name="Sun Q."/>
            <person name="Ohkuma M."/>
        </authorList>
    </citation>
    <scope>NUCLEOTIDE SEQUENCE</scope>
    <source>
        <strain evidence="6">JCM 4834</strain>
    </source>
</reference>
<evidence type="ECO:0000256" key="1">
    <source>
        <dbReference type="ARBA" id="ARBA00023015"/>
    </source>
</evidence>
<evidence type="ECO:0000313" key="8">
    <source>
        <dbReference type="Proteomes" id="UP000326831"/>
    </source>
</evidence>
<proteinExistence type="predicted"/>
<dbReference type="Gene3D" id="1.10.357.10">
    <property type="entry name" value="Tetracycline Repressor, domain 2"/>
    <property type="match status" value="1"/>
</dbReference>
<dbReference type="Proteomes" id="UP000326831">
    <property type="component" value="Chromosome"/>
</dbReference>
<keyword evidence="2 4" id="KW-0238">DNA-binding</keyword>
<keyword evidence="1" id="KW-0805">Transcription regulation</keyword>
<keyword evidence="8" id="KW-1185">Reference proteome</keyword>
<dbReference type="PANTHER" id="PTHR30055:SF234">
    <property type="entry name" value="HTH-TYPE TRANSCRIPTIONAL REGULATOR BETI"/>
    <property type="match status" value="1"/>
</dbReference>
<dbReference type="Pfam" id="PF00440">
    <property type="entry name" value="TetR_N"/>
    <property type="match status" value="1"/>
</dbReference>
<evidence type="ECO:0000313" key="6">
    <source>
        <dbReference type="EMBL" id="GGZ45196.1"/>
    </source>
</evidence>
<dbReference type="SUPFAM" id="SSF48498">
    <property type="entry name" value="Tetracyclin repressor-like, C-terminal domain"/>
    <property type="match status" value="1"/>
</dbReference>
<dbReference type="GO" id="GO:0003700">
    <property type="term" value="F:DNA-binding transcription factor activity"/>
    <property type="evidence" value="ECO:0007669"/>
    <property type="project" value="TreeGrafter"/>
</dbReference>
<dbReference type="OrthoDB" id="9816296at2"/>
<dbReference type="EMBL" id="BMVX01000001">
    <property type="protein sequence ID" value="GGZ45196.1"/>
    <property type="molecule type" value="Genomic_DNA"/>
</dbReference>
<dbReference type="InterPro" id="IPR041479">
    <property type="entry name" value="TetR_CgmR_C"/>
</dbReference>
<dbReference type="GO" id="GO:0000976">
    <property type="term" value="F:transcription cis-regulatory region binding"/>
    <property type="evidence" value="ECO:0007669"/>
    <property type="project" value="TreeGrafter"/>
</dbReference>
<organism evidence="7 8">
    <name type="scientific">Streptomyces subrutilus</name>
    <dbReference type="NCBI Taxonomy" id="36818"/>
    <lineage>
        <taxon>Bacteria</taxon>
        <taxon>Bacillati</taxon>
        <taxon>Actinomycetota</taxon>
        <taxon>Actinomycetes</taxon>
        <taxon>Kitasatosporales</taxon>
        <taxon>Streptomycetaceae</taxon>
        <taxon>Streptomyces</taxon>
    </lineage>
</organism>
<dbReference type="InterPro" id="IPR036271">
    <property type="entry name" value="Tet_transcr_reg_TetR-rel_C_sf"/>
</dbReference>
<dbReference type="Pfam" id="PF17937">
    <property type="entry name" value="TetR_C_28"/>
    <property type="match status" value="1"/>
</dbReference>
<dbReference type="RefSeq" id="WP_150516275.1">
    <property type="nucleotide sequence ID" value="NZ_BMVX01000001.1"/>
</dbReference>
<dbReference type="PANTHER" id="PTHR30055">
    <property type="entry name" value="HTH-TYPE TRANSCRIPTIONAL REGULATOR RUTR"/>
    <property type="match status" value="1"/>
</dbReference>
<dbReference type="Proteomes" id="UP000634660">
    <property type="component" value="Unassembled WGS sequence"/>
</dbReference>
<dbReference type="PRINTS" id="PR00455">
    <property type="entry name" value="HTHTETR"/>
</dbReference>
<reference evidence="6" key="1">
    <citation type="journal article" date="2014" name="Int. J. Syst. Evol. Microbiol.">
        <title>Complete genome sequence of Corynebacterium casei LMG S-19264T (=DSM 44701T), isolated from a smear-ripened cheese.</title>
        <authorList>
            <consortium name="US DOE Joint Genome Institute (JGI-PGF)"/>
            <person name="Walter F."/>
            <person name="Albersmeier A."/>
            <person name="Kalinowski J."/>
            <person name="Ruckert C."/>
        </authorList>
    </citation>
    <scope>NUCLEOTIDE SEQUENCE</scope>
    <source>
        <strain evidence="6">JCM 4834</strain>
    </source>
</reference>
<dbReference type="InterPro" id="IPR050109">
    <property type="entry name" value="HTH-type_TetR-like_transc_reg"/>
</dbReference>
<sequence length="180" mass="19829">MRPSARTRILEAAVRVTERDGITALTLQSAAEEAGVTKPGLMYHFPTRQALVVAIQEYLTARWEALLADRLGKPLDEATDQEKVAAYVLVGTRLTASRAELAFMVEHDPKVEAVWNNLLDRRVPTPDTADPHDIDLLLARMAADGLWMLQGTTHTRLTPAVREALVARIIALTQRPEGTG</sequence>
<dbReference type="AlphaFoldDB" id="A0A5P2UDY1"/>